<feature type="region of interest" description="Disordered" evidence="11">
    <location>
        <begin position="349"/>
        <end position="370"/>
    </location>
</feature>
<feature type="domain" description="Peptidase M48" evidence="13">
    <location>
        <begin position="110"/>
        <end position="337"/>
    </location>
</feature>
<dbReference type="InterPro" id="IPR001915">
    <property type="entry name" value="Peptidase_M48"/>
</dbReference>
<feature type="transmembrane region" description="Helical" evidence="12">
    <location>
        <begin position="228"/>
        <end position="252"/>
    </location>
</feature>
<dbReference type="CDD" id="cd07340">
    <property type="entry name" value="M48B_Htpx_like"/>
    <property type="match status" value="1"/>
</dbReference>
<reference evidence="14 15" key="1">
    <citation type="submission" date="2023-04" db="EMBL/GenBank/DDBJ databases">
        <title>A novel bacteria isolated from coastal sediment.</title>
        <authorList>
            <person name="Liu X.-J."/>
            <person name="Du Z.-J."/>
        </authorList>
    </citation>
    <scope>NUCLEOTIDE SEQUENCE [LARGE SCALE GENOMIC DNA]</scope>
    <source>
        <strain evidence="14 15">SDUM461003</strain>
    </source>
</reference>
<evidence type="ECO:0000256" key="1">
    <source>
        <dbReference type="ARBA" id="ARBA00001947"/>
    </source>
</evidence>
<evidence type="ECO:0000256" key="11">
    <source>
        <dbReference type="SAM" id="MobiDB-lite"/>
    </source>
</evidence>
<evidence type="ECO:0000256" key="8">
    <source>
        <dbReference type="ARBA" id="ARBA00022989"/>
    </source>
</evidence>
<evidence type="ECO:0000256" key="7">
    <source>
        <dbReference type="ARBA" id="ARBA00022833"/>
    </source>
</evidence>
<dbReference type="Proteomes" id="UP001225316">
    <property type="component" value="Unassembled WGS sequence"/>
</dbReference>
<feature type="transmembrane region" description="Helical" evidence="12">
    <location>
        <begin position="16"/>
        <end position="40"/>
    </location>
</feature>
<keyword evidence="4 12" id="KW-0812">Transmembrane</keyword>
<dbReference type="Pfam" id="PF01435">
    <property type="entry name" value="Peptidase_M48"/>
    <property type="match status" value="1"/>
</dbReference>
<feature type="transmembrane region" description="Helical" evidence="12">
    <location>
        <begin position="186"/>
        <end position="208"/>
    </location>
</feature>
<dbReference type="PANTHER" id="PTHR43221">
    <property type="entry name" value="PROTEASE HTPX"/>
    <property type="match status" value="1"/>
</dbReference>
<evidence type="ECO:0000256" key="12">
    <source>
        <dbReference type="SAM" id="Phobius"/>
    </source>
</evidence>
<comment type="caution">
    <text evidence="14">The sequence shown here is derived from an EMBL/GenBank/DDBJ whole genome shotgun (WGS) entry which is preliminary data.</text>
</comment>
<dbReference type="EMBL" id="JARXHW010000012">
    <property type="protein sequence ID" value="MDQ8207242.1"/>
    <property type="molecule type" value="Genomic_DNA"/>
</dbReference>
<dbReference type="PANTHER" id="PTHR43221:SF2">
    <property type="entry name" value="PROTEASE HTPX HOMOLOG"/>
    <property type="match status" value="1"/>
</dbReference>
<evidence type="ECO:0000256" key="2">
    <source>
        <dbReference type="ARBA" id="ARBA00022475"/>
    </source>
</evidence>
<evidence type="ECO:0000256" key="10">
    <source>
        <dbReference type="ARBA" id="ARBA00023136"/>
    </source>
</evidence>
<keyword evidence="3" id="KW-0645">Protease</keyword>
<evidence type="ECO:0000259" key="13">
    <source>
        <dbReference type="Pfam" id="PF01435"/>
    </source>
</evidence>
<evidence type="ECO:0000313" key="14">
    <source>
        <dbReference type="EMBL" id="MDQ8207242.1"/>
    </source>
</evidence>
<feature type="transmembrane region" description="Helical" evidence="12">
    <location>
        <begin position="62"/>
        <end position="80"/>
    </location>
</feature>
<dbReference type="InterPro" id="IPR050083">
    <property type="entry name" value="HtpX_protease"/>
</dbReference>
<evidence type="ECO:0000256" key="4">
    <source>
        <dbReference type="ARBA" id="ARBA00022692"/>
    </source>
</evidence>
<evidence type="ECO:0000256" key="6">
    <source>
        <dbReference type="ARBA" id="ARBA00022801"/>
    </source>
</evidence>
<dbReference type="RefSeq" id="WP_308949377.1">
    <property type="nucleotide sequence ID" value="NZ_JARXHW010000012.1"/>
</dbReference>
<keyword evidence="8 12" id="KW-1133">Transmembrane helix</keyword>
<accession>A0ABU1AUD3</accession>
<evidence type="ECO:0000256" key="9">
    <source>
        <dbReference type="ARBA" id="ARBA00023049"/>
    </source>
</evidence>
<proteinExistence type="predicted"/>
<sequence>MDFFDAQELARKRTRLMVLLFAMAVLSIAIALYAVVVFVMESGLSDSKAQVDTPMIWWQPELFFGTFAAVCALVGTCSLYKIAQLRSGGGYVARSMGGSQIQQHTQDPDERKLMNIVEEMSIASGVPMPEVYLLPEDGINAFAAGFSPADAVVAVTRGCMRSLNRDELQGVVAHEFSHILNGDMRLNIRLMGVLFGILAIAVLGQFFFRSTARASLFSGGGRRRDKDGGGAVVAIMLIGLAVMAIGYIGVFFGRLIQSAISRQREFLADAAAVQFTRNPSGIAGALKKIGGAPLHGSIANAHSQETAHFFFANALKSRSVPLFATHPPLEQRISAIEPNWDGRFVKTVTRSKRSSNAHKQTKPQTSPTQAHDFINSIGQVSAAAILSAEQIHAQIAQDLDRLHQSPEAATAVLLGLQITASASADDGPQLQVIKSRVDGAVYRETKAWLPRLRALSLNQRFALFELALPMAAAKGIDALAAQADLIRELAHSDGAIELEELALLRAVATYVRTRRSPSQQVKPLPPTQLEMPLCVLLSAISYTAAVEPEARELAFRAGARKCDRYLLKQSILLPEEDISFDALEAALDLLVNLPLPQKKVIFEGALAVVLADGKVAQEELSLVHVISTSLGLPMPPLVCE</sequence>
<keyword evidence="10 12" id="KW-0472">Membrane</keyword>
<keyword evidence="9" id="KW-0482">Metalloprotease</keyword>
<dbReference type="Gene3D" id="3.30.2010.10">
    <property type="entry name" value="Metalloproteases ('zincins'), catalytic domain"/>
    <property type="match status" value="1"/>
</dbReference>
<dbReference type="SUPFAM" id="SSF158682">
    <property type="entry name" value="TerB-like"/>
    <property type="match status" value="1"/>
</dbReference>
<keyword evidence="15" id="KW-1185">Reference proteome</keyword>
<name>A0ABU1AUD3_9BACT</name>
<evidence type="ECO:0000256" key="3">
    <source>
        <dbReference type="ARBA" id="ARBA00022670"/>
    </source>
</evidence>
<comment type="cofactor">
    <cofactor evidence="1">
        <name>Zn(2+)</name>
        <dbReference type="ChEBI" id="CHEBI:29105"/>
    </cofactor>
</comment>
<keyword evidence="5" id="KW-0479">Metal-binding</keyword>
<feature type="compositionally biased region" description="Basic residues" evidence="11">
    <location>
        <begin position="349"/>
        <end position="361"/>
    </location>
</feature>
<gene>
    <name evidence="14" type="ORF">QEH52_06970</name>
</gene>
<protein>
    <submittedName>
        <fullName evidence="14">M48 family metallopeptidase</fullName>
    </submittedName>
</protein>
<keyword evidence="2" id="KW-1003">Cell membrane</keyword>
<keyword evidence="6" id="KW-0378">Hydrolase</keyword>
<organism evidence="14 15">
    <name type="scientific">Thalassobacterium maritimum</name>
    <dbReference type="NCBI Taxonomy" id="3041265"/>
    <lineage>
        <taxon>Bacteria</taxon>
        <taxon>Pseudomonadati</taxon>
        <taxon>Verrucomicrobiota</taxon>
        <taxon>Opitutia</taxon>
        <taxon>Puniceicoccales</taxon>
        <taxon>Coraliomargaritaceae</taxon>
        <taxon>Thalassobacterium</taxon>
    </lineage>
</organism>
<evidence type="ECO:0000256" key="5">
    <source>
        <dbReference type="ARBA" id="ARBA00022723"/>
    </source>
</evidence>
<evidence type="ECO:0000313" key="15">
    <source>
        <dbReference type="Proteomes" id="UP001225316"/>
    </source>
</evidence>
<dbReference type="InterPro" id="IPR029024">
    <property type="entry name" value="TerB-like"/>
</dbReference>
<keyword evidence="7" id="KW-0862">Zinc</keyword>